<reference evidence="8 9" key="1">
    <citation type="submission" date="2024-07" db="EMBL/GenBank/DDBJ databases">
        <title>Uliginosibacterium paludis KCTC:42655.</title>
        <authorList>
            <person name="Kim M.K."/>
        </authorList>
    </citation>
    <scope>NUCLEOTIDE SEQUENCE [LARGE SCALE GENOMIC DNA]</scope>
    <source>
        <strain evidence="8 9">KCTC 42655</strain>
    </source>
</reference>
<evidence type="ECO:0000256" key="2">
    <source>
        <dbReference type="ARBA" id="ARBA00022670"/>
    </source>
</evidence>
<accession>A0ABV2CRU9</accession>
<evidence type="ECO:0000256" key="1">
    <source>
        <dbReference type="ARBA" id="ARBA00001947"/>
    </source>
</evidence>
<evidence type="ECO:0000256" key="4">
    <source>
        <dbReference type="ARBA" id="ARBA00022801"/>
    </source>
</evidence>
<evidence type="ECO:0000313" key="9">
    <source>
        <dbReference type="Proteomes" id="UP001548590"/>
    </source>
</evidence>
<keyword evidence="4 8" id="KW-0378">Hydrolase</keyword>
<evidence type="ECO:0000256" key="5">
    <source>
        <dbReference type="ARBA" id="ARBA00022833"/>
    </source>
</evidence>
<comment type="cofactor">
    <cofactor evidence="1">
        <name>Zn(2+)</name>
        <dbReference type="ChEBI" id="CHEBI:29105"/>
    </cofactor>
</comment>
<evidence type="ECO:0000256" key="6">
    <source>
        <dbReference type="ARBA" id="ARBA00023049"/>
    </source>
</evidence>
<dbReference type="InterPro" id="IPR011990">
    <property type="entry name" value="TPR-like_helical_dom_sf"/>
</dbReference>
<keyword evidence="3" id="KW-0479">Metal-binding</keyword>
<dbReference type="SUPFAM" id="SSF48452">
    <property type="entry name" value="TPR-like"/>
    <property type="match status" value="1"/>
</dbReference>
<dbReference type="PANTHER" id="PTHR22726">
    <property type="entry name" value="METALLOENDOPEPTIDASE OMA1"/>
    <property type="match status" value="1"/>
</dbReference>
<dbReference type="PANTHER" id="PTHR22726:SF1">
    <property type="entry name" value="METALLOENDOPEPTIDASE OMA1, MITOCHONDRIAL"/>
    <property type="match status" value="1"/>
</dbReference>
<protein>
    <submittedName>
        <fullName evidence="8">M48 family metalloprotease</fullName>
        <ecNumber evidence="8">3.4.24.-</ecNumber>
    </submittedName>
</protein>
<comment type="caution">
    <text evidence="8">The sequence shown here is derived from an EMBL/GenBank/DDBJ whole genome shotgun (WGS) entry which is preliminary data.</text>
</comment>
<keyword evidence="6 8" id="KW-0482">Metalloprotease</keyword>
<keyword evidence="9" id="KW-1185">Reference proteome</keyword>
<dbReference type="Proteomes" id="UP001548590">
    <property type="component" value="Unassembled WGS sequence"/>
</dbReference>
<keyword evidence="2" id="KW-0645">Protease</keyword>
<dbReference type="InterPro" id="IPR051156">
    <property type="entry name" value="Mito/Outer_Membr_Metalloprot"/>
</dbReference>
<dbReference type="EMBL" id="JBEWLZ010000006">
    <property type="protein sequence ID" value="MET1490593.1"/>
    <property type="molecule type" value="Genomic_DNA"/>
</dbReference>
<dbReference type="RefSeq" id="WP_345927694.1">
    <property type="nucleotide sequence ID" value="NZ_JBDIVF010000004.1"/>
</dbReference>
<feature type="domain" description="Peptidase M48" evidence="7">
    <location>
        <begin position="55"/>
        <end position="241"/>
    </location>
</feature>
<gene>
    <name evidence="8" type="ORF">ABVT11_12220</name>
</gene>
<organism evidence="8 9">
    <name type="scientific">Uliginosibacterium paludis</name>
    <dbReference type="NCBI Taxonomy" id="1615952"/>
    <lineage>
        <taxon>Bacteria</taxon>
        <taxon>Pseudomonadati</taxon>
        <taxon>Pseudomonadota</taxon>
        <taxon>Betaproteobacteria</taxon>
        <taxon>Rhodocyclales</taxon>
        <taxon>Zoogloeaceae</taxon>
        <taxon>Uliginosibacterium</taxon>
    </lineage>
</organism>
<dbReference type="Pfam" id="PF01435">
    <property type="entry name" value="Peptidase_M48"/>
    <property type="match status" value="1"/>
</dbReference>
<evidence type="ECO:0000259" key="7">
    <source>
        <dbReference type="Pfam" id="PF01435"/>
    </source>
</evidence>
<evidence type="ECO:0000256" key="3">
    <source>
        <dbReference type="ARBA" id="ARBA00022723"/>
    </source>
</evidence>
<dbReference type="InterPro" id="IPR001915">
    <property type="entry name" value="Peptidase_M48"/>
</dbReference>
<evidence type="ECO:0000313" key="8">
    <source>
        <dbReference type="EMBL" id="MET1490593.1"/>
    </source>
</evidence>
<dbReference type="GO" id="GO:0008237">
    <property type="term" value="F:metallopeptidase activity"/>
    <property type="evidence" value="ECO:0007669"/>
    <property type="project" value="UniProtKB-KW"/>
</dbReference>
<proteinExistence type="predicted"/>
<dbReference type="Gene3D" id="1.25.40.10">
    <property type="entry name" value="Tetratricopeptide repeat domain"/>
    <property type="match status" value="1"/>
</dbReference>
<name>A0ABV2CRU9_9RHOO</name>
<dbReference type="Gene3D" id="3.30.2010.10">
    <property type="entry name" value="Metalloproteases ('zincins'), catalytic domain"/>
    <property type="match status" value="1"/>
</dbReference>
<dbReference type="EC" id="3.4.24.-" evidence="8"/>
<sequence>MIQTAAAQTYNSGLPDLGDPAQEALSPAQERRIAEEVMRSVRFREPSYLDDPEVEEYLNALGRTLASTLPEQGNGFQFFALRDSTINAFAMPGGVIGAHTGLIVTTEAESELASVLGHEIGHVVQHHMARMLVRQGNTTAMVLASLLLAVLAGRNSPSAAGAVLASGQAAAIQSQLAYSRDYEREADRVGLQILNAAGFDIRGMPTFFDRLFQRTRSSENNAPAYLRTHPLTLDRIADIGSRVHQMRAMPHPSSIDYTLVRAKLEVMQLGARAAIPRLLAREAQTRQEQSARWYGLARAYLADSQLVEADKAYGELARLTPDTAMFALLGAELERAHGRPAQAARLCADARKRYPARSSLIYCEAESWLAGSLPDNALKVLDPLLRVPASDYRLYILQAKAETALGRTALAHRAQAEVYQLQGDLSAAIDQLQLAQRDGGGSFMEQASIDARLREFKRLAEERKDKDN</sequence>
<keyword evidence="5" id="KW-0862">Zinc</keyword>